<organism evidence="2 3">
    <name type="scientific">Rhizoctonia solani</name>
    <dbReference type="NCBI Taxonomy" id="456999"/>
    <lineage>
        <taxon>Eukaryota</taxon>
        <taxon>Fungi</taxon>
        <taxon>Dikarya</taxon>
        <taxon>Basidiomycota</taxon>
        <taxon>Agaricomycotina</taxon>
        <taxon>Agaricomycetes</taxon>
        <taxon>Cantharellales</taxon>
        <taxon>Ceratobasidiaceae</taxon>
        <taxon>Rhizoctonia</taxon>
    </lineage>
</organism>
<protein>
    <submittedName>
        <fullName evidence="2">Transient-receptor-potential-like protein</fullName>
    </submittedName>
</protein>
<dbReference type="PROSITE" id="PS50181">
    <property type="entry name" value="FBOX"/>
    <property type="match status" value="1"/>
</dbReference>
<sequence>MDHLPPECLVHIVRYLNLPDVACLLCTSKHWHSVITSNETIIYQRLAGDYDSRMGHGPFDHFQDALDTWASPSAKSIKSWKQYCKLQATTEQRWRGKHTPSYTLDFCGTTQTDFVQNIQIDLEKSLLLTTEIGPLGAIDRIVVRCLLDNSHPTLFTLFMEGDIIHRIELSNGFLVCSSQKKLSVWRWAQDQQRDPIALEPAAWQTLIYERAMQLADAPHRGELIPILAMPKPIFFLYPLIRFRYPVLCMWSTMTEPIRFWNLESRSFERSIELNQTDISIYHVPLDYNHAHVFVVLDMIMIYDRPTGDLVCQLECNCADLTRLYPTLPSLGRRYDWFDEYVLSHHRNAESTLRDPPSWIERDRVREVYISPTRNDLVGITDRGCIFHCPIDLEYPTASAGRISFTGVQIKLWSGAYDGHKIVAYGPHGLSFIYLVDPPEPGVFPAKIMHHIPAFRALIFGEHRRVEMTRDTCWLSWKPRDHGDTRLIVGMVDFARAFEDQDETAVAAES</sequence>
<feature type="domain" description="F-box" evidence="1">
    <location>
        <begin position="1"/>
        <end position="46"/>
    </location>
</feature>
<dbReference type="InterPro" id="IPR036047">
    <property type="entry name" value="F-box-like_dom_sf"/>
</dbReference>
<dbReference type="Gene3D" id="1.20.1280.50">
    <property type="match status" value="1"/>
</dbReference>
<dbReference type="EMBL" id="CYGV01000054">
    <property type="protein sequence ID" value="CUA67214.1"/>
    <property type="molecule type" value="Genomic_DNA"/>
</dbReference>
<evidence type="ECO:0000313" key="3">
    <source>
        <dbReference type="Proteomes" id="UP000044841"/>
    </source>
</evidence>
<accession>A0A0K6FMI1</accession>
<proteinExistence type="predicted"/>
<dbReference type="Pfam" id="PF12937">
    <property type="entry name" value="F-box-like"/>
    <property type="match status" value="1"/>
</dbReference>
<evidence type="ECO:0000313" key="2">
    <source>
        <dbReference type="EMBL" id="CUA67214.1"/>
    </source>
</evidence>
<evidence type="ECO:0000259" key="1">
    <source>
        <dbReference type="PROSITE" id="PS50181"/>
    </source>
</evidence>
<dbReference type="SUPFAM" id="SSF81383">
    <property type="entry name" value="F-box domain"/>
    <property type="match status" value="1"/>
</dbReference>
<dbReference type="AlphaFoldDB" id="A0A0K6FMI1"/>
<dbReference type="InterPro" id="IPR001810">
    <property type="entry name" value="F-box_dom"/>
</dbReference>
<reference evidence="2 3" key="1">
    <citation type="submission" date="2015-07" db="EMBL/GenBank/DDBJ databases">
        <authorList>
            <person name="Noorani M."/>
        </authorList>
    </citation>
    <scope>NUCLEOTIDE SEQUENCE [LARGE SCALE GENOMIC DNA]</scope>
    <source>
        <strain evidence="2">BBA 69670</strain>
    </source>
</reference>
<keyword evidence="3" id="KW-1185">Reference proteome</keyword>
<keyword evidence="2" id="KW-0675">Receptor</keyword>
<dbReference type="CDD" id="cd09917">
    <property type="entry name" value="F-box_SF"/>
    <property type="match status" value="1"/>
</dbReference>
<dbReference type="Proteomes" id="UP000044841">
    <property type="component" value="Unassembled WGS sequence"/>
</dbReference>
<gene>
    <name evidence="2" type="ORF">RSOLAG22IIIB_13324</name>
</gene>
<name>A0A0K6FMI1_9AGAM</name>